<organism evidence="2 3">
    <name type="scientific">Brenneria goodwinii</name>
    <dbReference type="NCBI Taxonomy" id="1109412"/>
    <lineage>
        <taxon>Bacteria</taxon>
        <taxon>Pseudomonadati</taxon>
        <taxon>Pseudomonadota</taxon>
        <taxon>Gammaproteobacteria</taxon>
        <taxon>Enterobacterales</taxon>
        <taxon>Pectobacteriaceae</taxon>
        <taxon>Brenneria</taxon>
    </lineage>
</organism>
<evidence type="ECO:0000313" key="2">
    <source>
        <dbReference type="EMBL" id="CPR20482.1"/>
    </source>
</evidence>
<dbReference type="STRING" id="1109412.BN1221_04344c"/>
<evidence type="ECO:0000313" key="3">
    <source>
        <dbReference type="Proteomes" id="UP000044377"/>
    </source>
</evidence>
<keyword evidence="1" id="KW-1133">Transmembrane helix</keyword>
<sequence length="113" mass="11669">MHQVRADDIVATSGNDILQCPSDILGAVAGAIYTLSLVRAGKRFSGQKLIVVNSVFGVVWGAGSISGPALTGLVVSFMGYSGLIFCLVGIGLIFLAAQYLSASEQHPVPTTSQ</sequence>
<dbReference type="Proteomes" id="UP000044377">
    <property type="component" value="Unassembled WGS sequence"/>
</dbReference>
<keyword evidence="1" id="KW-0812">Transmembrane</keyword>
<dbReference type="AlphaFoldDB" id="A0A0G4K141"/>
<feature type="transmembrane region" description="Helical" evidence="1">
    <location>
        <begin position="77"/>
        <end position="97"/>
    </location>
</feature>
<feature type="transmembrane region" description="Helical" evidence="1">
    <location>
        <begin position="49"/>
        <end position="71"/>
    </location>
</feature>
<dbReference type="SUPFAM" id="SSF103473">
    <property type="entry name" value="MFS general substrate transporter"/>
    <property type="match status" value="1"/>
</dbReference>
<evidence type="ECO:0000256" key="1">
    <source>
        <dbReference type="SAM" id="Phobius"/>
    </source>
</evidence>
<keyword evidence="3" id="KW-1185">Reference proteome</keyword>
<keyword evidence="1" id="KW-0472">Membrane</keyword>
<dbReference type="Gene3D" id="1.20.1720.10">
    <property type="entry name" value="Multidrug resistance protein D"/>
    <property type="match status" value="1"/>
</dbReference>
<gene>
    <name evidence="2" type="ORF">BN1221_04344c</name>
</gene>
<reference evidence="3" key="1">
    <citation type="submission" date="2015-01" db="EMBL/GenBank/DDBJ databases">
        <authorList>
            <person name="Paterson Steve"/>
        </authorList>
    </citation>
    <scope>NUCLEOTIDE SEQUENCE [LARGE SCALE GENOMIC DNA]</scope>
    <source>
        <strain evidence="3">OBR1</strain>
    </source>
</reference>
<name>A0A0G4K141_9GAMM</name>
<protein>
    <submittedName>
        <fullName evidence="2">Transporter, MFS superfamily</fullName>
    </submittedName>
</protein>
<dbReference type="InterPro" id="IPR036259">
    <property type="entry name" value="MFS_trans_sf"/>
</dbReference>
<proteinExistence type="predicted"/>
<dbReference type="EMBL" id="CGIG01000001">
    <property type="protein sequence ID" value="CPR20482.1"/>
    <property type="molecule type" value="Genomic_DNA"/>
</dbReference>
<accession>A0A0G4K141</accession>